<keyword evidence="2" id="KW-1185">Reference proteome</keyword>
<name>A0A2W7Q2Z9_9RHOB</name>
<dbReference type="OrthoDB" id="7877213at2"/>
<proteinExistence type="predicted"/>
<evidence type="ECO:0000313" key="1">
    <source>
        <dbReference type="EMBL" id="PZX42066.1"/>
    </source>
</evidence>
<dbReference type="AlphaFoldDB" id="A0A2W7Q2Z9"/>
<protein>
    <submittedName>
        <fullName evidence="1">Uncharacterized protein</fullName>
    </submittedName>
</protein>
<organism evidence="1 2">
    <name type="scientific">Roseinatronobacter thiooxidans</name>
    <dbReference type="NCBI Taxonomy" id="121821"/>
    <lineage>
        <taxon>Bacteria</taxon>
        <taxon>Pseudomonadati</taxon>
        <taxon>Pseudomonadota</taxon>
        <taxon>Alphaproteobacteria</taxon>
        <taxon>Rhodobacterales</taxon>
        <taxon>Paracoccaceae</taxon>
        <taxon>Roseinatronobacter</taxon>
    </lineage>
</organism>
<evidence type="ECO:0000313" key="2">
    <source>
        <dbReference type="Proteomes" id="UP000249364"/>
    </source>
</evidence>
<reference evidence="1 2" key="1">
    <citation type="submission" date="2018-06" db="EMBL/GenBank/DDBJ databases">
        <title>Genomic Encyclopedia of Archaeal and Bacterial Type Strains, Phase II (KMG-II): from individual species to whole genera.</title>
        <authorList>
            <person name="Goeker M."/>
        </authorList>
    </citation>
    <scope>NUCLEOTIDE SEQUENCE [LARGE SCALE GENOMIC DNA]</scope>
    <source>
        <strain evidence="1 2">DSM 13087</strain>
    </source>
</reference>
<dbReference type="RefSeq" id="WP_143079948.1">
    <property type="nucleotide sequence ID" value="NZ_MEHT01000046.1"/>
</dbReference>
<sequence length="70" mass="8012">MPHHIPCLHTLPLLYQDAAYRMLEVFGPMPREALIAMTDYGMDDAEISRYFNVAPDTIVALRQHLNTVRA</sequence>
<gene>
    <name evidence="1" type="ORF">LY56_02359</name>
</gene>
<comment type="caution">
    <text evidence="1">The sequence shown here is derived from an EMBL/GenBank/DDBJ whole genome shotgun (WGS) entry which is preliminary data.</text>
</comment>
<dbReference type="EMBL" id="QKZQ01000010">
    <property type="protein sequence ID" value="PZX42066.1"/>
    <property type="molecule type" value="Genomic_DNA"/>
</dbReference>
<accession>A0A2W7Q2Z9</accession>
<dbReference type="Proteomes" id="UP000249364">
    <property type="component" value="Unassembled WGS sequence"/>
</dbReference>